<keyword evidence="6" id="KW-1185">Reference proteome</keyword>
<dbReference type="InterPro" id="IPR029066">
    <property type="entry name" value="PLP-binding_barrel"/>
</dbReference>
<dbReference type="GO" id="GO:0005829">
    <property type="term" value="C:cytosol"/>
    <property type="evidence" value="ECO:0007669"/>
    <property type="project" value="TreeGrafter"/>
</dbReference>
<sequence>MYPVVHIYPEKIKENALNIKKIFEERGISFTAVTKVTAGNIDVANALIEAGVKSIGDSRIQNIIDMKNAGIDAEYMLLRIPMKDEIELLVKYVDVTLVSEIETVKWINDAAEKTGKIQDIIYMVDVGDLREGVWYENAVEEISKVKDFKNIKLKGIGTNLGCFGGVLPSKENMTTLLNIKKEIEEKLNIKIEIVSGGNTAALPLVEKNLLPEGINHFRLGESIICGTDVTNNRIVPGNNVDTMILEAQIIELKDKPSVPVGEIGFDAFGRKPEFEDKGIRKKAILAIGEQDIIADGLIPLDEKLEVLHASSDHTIVDVTDSEKEYKLGDTIKFRMSYGCLLKVMTGKYVEKIIHK</sequence>
<evidence type="ECO:0000313" key="6">
    <source>
        <dbReference type="Proteomes" id="UP000007161"/>
    </source>
</evidence>
<dbReference type="InterPro" id="IPR001608">
    <property type="entry name" value="Ala_racemase_N"/>
</dbReference>
<accession>H2J3F4</accession>
<feature type="domain" description="Alanine racemase N-terminal" evidence="4">
    <location>
        <begin position="10"/>
        <end position="223"/>
    </location>
</feature>
<reference evidence="5 6" key="1">
    <citation type="journal article" date="2012" name="J. Bacteriol.">
        <title>Complete Genome Sequence of the Thermophilic, Piezophilic, Heterotrophic Bacterium Marinitoga piezophila KA3.</title>
        <authorList>
            <person name="Lucas S."/>
            <person name="Han J."/>
            <person name="Lapidus A."/>
            <person name="Cheng J.F."/>
            <person name="Goodwin L.A."/>
            <person name="Pitluck S."/>
            <person name="Peters L."/>
            <person name="Mikhailova N."/>
            <person name="Teshima H."/>
            <person name="Detter J.C."/>
            <person name="Han C."/>
            <person name="Tapia R."/>
            <person name="Land M."/>
            <person name="Hauser L."/>
            <person name="Kyrpides N.C."/>
            <person name="Ivanova N."/>
            <person name="Pagani I."/>
            <person name="Vannier P."/>
            <person name="Oger P."/>
            <person name="Bartlett D.H."/>
            <person name="Noll K.M."/>
            <person name="Woyke T."/>
            <person name="Jebbar M."/>
        </authorList>
    </citation>
    <scope>NUCLEOTIDE SEQUENCE [LARGE SCALE GENOMIC DNA]</scope>
    <source>
        <strain evidence="6">DSM 14283 / JCM 11233 / KA3</strain>
    </source>
</reference>
<dbReference type="AlphaFoldDB" id="H2J3F4"/>
<reference evidence="6" key="2">
    <citation type="submission" date="2012-01" db="EMBL/GenBank/DDBJ databases">
        <title>Complete sequence of chromosome of Marinitoga piezophila KA3.</title>
        <authorList>
            <person name="Lucas S."/>
            <person name="Han J."/>
            <person name="Lapidus A."/>
            <person name="Cheng J.-F."/>
            <person name="Goodwin L."/>
            <person name="Pitluck S."/>
            <person name="Peters L."/>
            <person name="Mikhailova N."/>
            <person name="Teshima H."/>
            <person name="Detter J.C."/>
            <person name="Han C."/>
            <person name="Tapia R."/>
            <person name="Land M."/>
            <person name="Hauser L."/>
            <person name="Kyrpides N."/>
            <person name="Ivanova N."/>
            <person name="Pagani I."/>
            <person name="Jebbar M."/>
            <person name="Vannier P."/>
            <person name="Oger P."/>
            <person name="Cario A."/>
            <person name="Bartlett D."/>
            <person name="Noll K.M."/>
            <person name="Woyke T."/>
        </authorList>
    </citation>
    <scope>NUCLEOTIDE SEQUENCE [LARGE SCALE GENOMIC DNA]</scope>
    <source>
        <strain evidence="6">DSM 14283 / JCM 11233 / KA3</strain>
    </source>
</reference>
<dbReference type="GO" id="GO:0030170">
    <property type="term" value="F:pyridoxal phosphate binding"/>
    <property type="evidence" value="ECO:0007669"/>
    <property type="project" value="TreeGrafter"/>
</dbReference>
<gene>
    <name evidence="5" type="ordered locus">Marpi_1370</name>
</gene>
<keyword evidence="2" id="KW-0663">Pyridoxal phosphate</keyword>
<dbReference type="InterPro" id="IPR000821">
    <property type="entry name" value="Ala_racemase"/>
</dbReference>
<dbReference type="Proteomes" id="UP000007161">
    <property type="component" value="Chromosome"/>
</dbReference>
<organism evidence="5 6">
    <name type="scientific">Marinitoga piezophila (strain DSM 14283 / JCM 11233 / KA3)</name>
    <dbReference type="NCBI Taxonomy" id="443254"/>
    <lineage>
        <taxon>Bacteria</taxon>
        <taxon>Thermotogati</taxon>
        <taxon>Thermotogota</taxon>
        <taxon>Thermotogae</taxon>
        <taxon>Petrotogales</taxon>
        <taxon>Petrotogaceae</taxon>
        <taxon>Marinitoga</taxon>
    </lineage>
</organism>
<dbReference type="HOGENOM" id="CLU_067103_0_0_0"/>
<evidence type="ECO:0000256" key="2">
    <source>
        <dbReference type="ARBA" id="ARBA00022898"/>
    </source>
</evidence>
<proteinExistence type="predicted"/>
<dbReference type="eggNOG" id="COG3457">
    <property type="taxonomic scope" value="Bacteria"/>
</dbReference>
<evidence type="ECO:0000256" key="3">
    <source>
        <dbReference type="ARBA" id="ARBA00023235"/>
    </source>
</evidence>
<dbReference type="GO" id="GO:0008784">
    <property type="term" value="F:alanine racemase activity"/>
    <property type="evidence" value="ECO:0007669"/>
    <property type="project" value="TreeGrafter"/>
</dbReference>
<dbReference type="PANTHER" id="PTHR30511:SF3">
    <property type="entry name" value="LYSINE RACEMASE"/>
    <property type="match status" value="1"/>
</dbReference>
<dbReference type="CDD" id="cd06815">
    <property type="entry name" value="PLPDE_III_AR_like_1"/>
    <property type="match status" value="1"/>
</dbReference>
<evidence type="ECO:0000259" key="4">
    <source>
        <dbReference type="Pfam" id="PF01168"/>
    </source>
</evidence>
<comment type="cofactor">
    <cofactor evidence="1">
        <name>pyridoxal 5'-phosphate</name>
        <dbReference type="ChEBI" id="CHEBI:597326"/>
    </cofactor>
</comment>
<dbReference type="Gene3D" id="3.20.20.10">
    <property type="entry name" value="Alanine racemase"/>
    <property type="match status" value="1"/>
</dbReference>
<name>H2J3F4_MARPK</name>
<dbReference type="PANTHER" id="PTHR30511">
    <property type="entry name" value="ALANINE RACEMASE"/>
    <property type="match status" value="1"/>
</dbReference>
<dbReference type="OrthoDB" id="504078at2"/>
<keyword evidence="3" id="KW-0413">Isomerase</keyword>
<protein>
    <submittedName>
        <fullName evidence="5">Putative amino acid racemase</fullName>
    </submittedName>
</protein>
<dbReference type="KEGG" id="mpz:Marpi_1370"/>
<evidence type="ECO:0000256" key="1">
    <source>
        <dbReference type="ARBA" id="ARBA00001933"/>
    </source>
</evidence>
<evidence type="ECO:0000313" key="5">
    <source>
        <dbReference type="EMBL" id="AEX85770.1"/>
    </source>
</evidence>
<dbReference type="EMBL" id="CP003257">
    <property type="protein sequence ID" value="AEX85770.1"/>
    <property type="molecule type" value="Genomic_DNA"/>
</dbReference>
<dbReference type="SUPFAM" id="SSF51419">
    <property type="entry name" value="PLP-binding barrel"/>
    <property type="match status" value="1"/>
</dbReference>
<dbReference type="RefSeq" id="WP_014296841.1">
    <property type="nucleotide sequence ID" value="NC_016751.1"/>
</dbReference>
<dbReference type="STRING" id="443254.Marpi_1370"/>
<dbReference type="Pfam" id="PF01168">
    <property type="entry name" value="Ala_racemase_N"/>
    <property type="match status" value="1"/>
</dbReference>